<evidence type="ECO:0000256" key="1">
    <source>
        <dbReference type="ARBA" id="ARBA00023002"/>
    </source>
</evidence>
<dbReference type="InterPro" id="IPR012349">
    <property type="entry name" value="Split_barrel_FMN-bd"/>
</dbReference>
<proteinExistence type="predicted"/>
<dbReference type="NCBIfam" id="TIGR03666">
    <property type="entry name" value="Rv2061_F420"/>
    <property type="match status" value="1"/>
</dbReference>
<comment type="caution">
    <text evidence="3">The sequence shown here is derived from an EMBL/GenBank/DDBJ whole genome shotgun (WGS) entry which is preliminary data.</text>
</comment>
<evidence type="ECO:0000313" key="3">
    <source>
        <dbReference type="EMBL" id="MWB99115.1"/>
    </source>
</evidence>
<keyword evidence="1 3" id="KW-0560">Oxidoreductase</keyword>
<dbReference type="RefSeq" id="WP_160425069.1">
    <property type="nucleotide sequence ID" value="NZ_WSTA01000048.1"/>
</dbReference>
<gene>
    <name evidence="3" type="ORF">GB864_11230</name>
</gene>
<dbReference type="InterPro" id="IPR019965">
    <property type="entry name" value="PPOX_F420-dep_Rv2061_put"/>
</dbReference>
<feature type="domain" description="Pyridoxamine 5'-phosphate oxidase N-terminal" evidence="2">
    <location>
        <begin position="7"/>
        <end position="106"/>
    </location>
</feature>
<dbReference type="GO" id="GO:0070967">
    <property type="term" value="F:coenzyme F420 binding"/>
    <property type="evidence" value="ECO:0007669"/>
    <property type="project" value="TreeGrafter"/>
</dbReference>
<protein>
    <submittedName>
        <fullName evidence="3">PPOX class F420-dependent oxidoreductase</fullName>
        <ecNumber evidence="3">1.-.-.-</ecNumber>
    </submittedName>
</protein>
<dbReference type="PANTHER" id="PTHR35176:SF11">
    <property type="entry name" value="PYRIDOXAMINE 5'-PHOSPHATE OXIDASE FAMILY PROTEIN"/>
    <property type="match status" value="1"/>
</dbReference>
<dbReference type="EMBL" id="WSTA01000048">
    <property type="protein sequence ID" value="MWB99115.1"/>
    <property type="molecule type" value="Genomic_DNA"/>
</dbReference>
<name>A0A6I4P2W8_9MICO</name>
<dbReference type="GO" id="GO:0005829">
    <property type="term" value="C:cytosol"/>
    <property type="evidence" value="ECO:0007669"/>
    <property type="project" value="TreeGrafter"/>
</dbReference>
<dbReference type="EC" id="1.-.-.-" evidence="3"/>
<organism evidence="3 4">
    <name type="scientific">Agromyces seonyuensis</name>
    <dbReference type="NCBI Taxonomy" id="2662446"/>
    <lineage>
        <taxon>Bacteria</taxon>
        <taxon>Bacillati</taxon>
        <taxon>Actinomycetota</taxon>
        <taxon>Actinomycetes</taxon>
        <taxon>Micrococcales</taxon>
        <taxon>Microbacteriaceae</taxon>
        <taxon>Agromyces</taxon>
    </lineage>
</organism>
<accession>A0A6I4P2W8</accession>
<keyword evidence="4" id="KW-1185">Reference proteome</keyword>
<dbReference type="AlphaFoldDB" id="A0A6I4P2W8"/>
<dbReference type="GO" id="GO:0016627">
    <property type="term" value="F:oxidoreductase activity, acting on the CH-CH group of donors"/>
    <property type="evidence" value="ECO:0007669"/>
    <property type="project" value="TreeGrafter"/>
</dbReference>
<dbReference type="PANTHER" id="PTHR35176">
    <property type="entry name" value="HEME OXYGENASE HI_0854-RELATED"/>
    <property type="match status" value="1"/>
</dbReference>
<evidence type="ECO:0000259" key="2">
    <source>
        <dbReference type="Pfam" id="PF01243"/>
    </source>
</evidence>
<dbReference type="Pfam" id="PF01243">
    <property type="entry name" value="PNPOx_N"/>
    <property type="match status" value="1"/>
</dbReference>
<dbReference type="Gene3D" id="2.30.110.10">
    <property type="entry name" value="Electron Transport, Fmn-binding Protein, Chain A"/>
    <property type="match status" value="1"/>
</dbReference>
<dbReference type="InterPro" id="IPR052019">
    <property type="entry name" value="F420H2_bilvrd_red/Heme_oxyg"/>
</dbReference>
<dbReference type="Proteomes" id="UP000438182">
    <property type="component" value="Unassembled WGS sequence"/>
</dbReference>
<sequence>MDTSAFAAITAGKYVSLTTFRKDGTPVATPVWFALDGETVVVQTPAHTGKLKRLRRDPAVELARCDVRGRIRPGEPVATGTASIVADRSDAERLLGLLRERYGLVYRLANAVIGGRPGEPDVLLRIELG</sequence>
<evidence type="ECO:0000313" key="4">
    <source>
        <dbReference type="Proteomes" id="UP000438182"/>
    </source>
</evidence>
<reference evidence="3 4" key="1">
    <citation type="submission" date="2019-12" db="EMBL/GenBank/DDBJ databases">
        <authorList>
            <person name="Kim Y.S."/>
        </authorList>
    </citation>
    <scope>NUCLEOTIDE SEQUENCE [LARGE SCALE GENOMIC DNA]</scope>
    <source>
        <strain evidence="3 4">MMS17-SY077</strain>
    </source>
</reference>
<dbReference type="InterPro" id="IPR011576">
    <property type="entry name" value="Pyridox_Oxase_N"/>
</dbReference>
<dbReference type="SUPFAM" id="SSF50475">
    <property type="entry name" value="FMN-binding split barrel"/>
    <property type="match status" value="1"/>
</dbReference>